<evidence type="ECO:0000313" key="2">
    <source>
        <dbReference type="Proteomes" id="UP000420635"/>
    </source>
</evidence>
<dbReference type="EMBL" id="VZBQ01000011">
    <property type="protein sequence ID" value="MQN88505.1"/>
    <property type="molecule type" value="Genomic_DNA"/>
</dbReference>
<evidence type="ECO:0000313" key="1">
    <source>
        <dbReference type="EMBL" id="MQN88505.1"/>
    </source>
</evidence>
<dbReference type="Proteomes" id="UP000420635">
    <property type="component" value="Unassembled WGS sequence"/>
</dbReference>
<dbReference type="RefSeq" id="WP_153113204.1">
    <property type="nucleotide sequence ID" value="NZ_VZAS01000077.1"/>
</dbReference>
<name>A0A646HKD9_9BACT</name>
<gene>
    <name evidence="1" type="ORF">F7D59_01125</name>
</gene>
<sequence>MDREYSQFEFLSKYDQEIVIQYLGSLHLCEFNSPFASRQSRLIIQALINCDGNEKINDSFGNLIKENYRQEFTEDPQEYLYVDCVHSTKRTYRVFPGLFTNLHNNLTRLFELSDKLSVKSDDQKLVNFLLELSDIIAGRMGYVRYTLGNPQAEEIVYLDIEKSRKISQNLIFSREEISQIAYRNGLSYNDICVLLYVHCKQKLIDFELKRQGYSPVETNPLYKLNNGSIFVIQPSALLSAAHRIMINSLKELLPNSFSAEYHKELTIDLTHCTPETKESNKGYGDIDDGTFLLFRVDKDKLLVVIIVSDIILSNMNSCVLPIKSFFSQQFAKDKIHYIFTHNSLELGVYYEVKSDYILVDFDDLKVMLSLKDISLRDIWYYCEDRANLNVKLIGQEIDLFAFYLQNKHTFYTEDTYTTMMSEIGNALGLRYNVSRNRDVHYLVFKGKSYLMEHYFDFPITVPLYLFCGSHSQYEQFGELRNSSIRFCIDRENPYSTLCCEISRSILVWLYAIEYRFNKAIISGDIQIIIDLSEDKETTLLCDCQRSWFKFTLSLKSFYAEEDKRERYILYQFLSRLYTIGVTVDDGFIGMISTVFSESHGAILQMCDYDDILLENDGHMNFYSVNDRCCDFVLTEIANHLNLKGKEIILDGNESKKIALTIQDFLGEKIDMILKVYSKALFYQLLELHHSLQYWKFNSNNRFYGIDSVFRYVGEKFENQLQFADIYTETDNLTTFIIERIVRNNFISMQGVSPSLEEIDMLYAYAKQYYIICQYLDLASTGRKDATLTILKNGRFTLPVLLLNKYLKYFRMLREEEYNNVNYKKIKSELFPEYSIQKNDDAFYRAFMEEFDLSYDSYINICKICIDFSADQGGIACMKVADFSHLVSTEINKFDYNIFKDKFILSEDVASKISKYSEFYPHRYNRVFQVSSRPWIEYHDHIYFSSKSISTSSRILLDRICNAVLVAQSPGMNSYLGTIRDRKGHDFNSALFKYVKDHASSEIVVKLEVKICQGKTLDADKDYGDIDLLIIDTKSKIIKCVEAKDFVESRYLWQLLDQEKKIIGALPKVCSRDKWCRNNIRQFSKICHLVDNSYTIQTVFLTYNLQPETFDKSGPYKNIKFVSLIDLIKDPKILL</sequence>
<proteinExistence type="predicted"/>
<dbReference type="AlphaFoldDB" id="A0A646HKD9"/>
<organism evidence="1 2">
    <name type="scientific">Segatella copri</name>
    <dbReference type="NCBI Taxonomy" id="165179"/>
    <lineage>
        <taxon>Bacteria</taxon>
        <taxon>Pseudomonadati</taxon>
        <taxon>Bacteroidota</taxon>
        <taxon>Bacteroidia</taxon>
        <taxon>Bacteroidales</taxon>
        <taxon>Prevotellaceae</taxon>
        <taxon>Segatella</taxon>
    </lineage>
</organism>
<comment type="caution">
    <text evidence="1">The sequence shown here is derived from an EMBL/GenBank/DDBJ whole genome shotgun (WGS) entry which is preliminary data.</text>
</comment>
<reference evidence="2" key="1">
    <citation type="submission" date="2019-09" db="EMBL/GenBank/DDBJ databases">
        <title>Distinct polysaccharide growth profiles of human intestinal Prevotella copri isolates.</title>
        <authorList>
            <person name="Fehlner-Peach H."/>
            <person name="Magnabosco C."/>
            <person name="Raghavan V."/>
            <person name="Scher J.U."/>
            <person name="Tett A."/>
            <person name="Cox L.M."/>
            <person name="Gottsegen C."/>
            <person name="Watters A."/>
            <person name="Wiltshire- Gordon J.D."/>
            <person name="Segata N."/>
            <person name="Bonneau R."/>
            <person name="Littman D.R."/>
        </authorList>
    </citation>
    <scope>NUCLEOTIDE SEQUENCE [LARGE SCALE GENOMIC DNA]</scope>
    <source>
        <strain evidence="2">iP54</strain>
    </source>
</reference>
<protein>
    <submittedName>
        <fullName evidence="1">Uncharacterized protein</fullName>
    </submittedName>
</protein>
<accession>A0A646HKD9</accession>